<evidence type="ECO:0000313" key="3">
    <source>
        <dbReference type="EMBL" id="KAF4472962.1"/>
    </source>
</evidence>
<dbReference type="PANTHER" id="PTHR24359">
    <property type="entry name" value="SERINE/THREONINE-PROTEIN KINASE SBK1"/>
    <property type="match status" value="1"/>
</dbReference>
<comment type="caution">
    <text evidence="3">The sequence shown here is derived from an EMBL/GenBank/DDBJ whole genome shotgun (WGS) entry which is preliminary data.</text>
</comment>
<dbReference type="OrthoDB" id="1046782at2759"/>
<dbReference type="Pfam" id="PF00069">
    <property type="entry name" value="Pkinase"/>
    <property type="match status" value="1"/>
</dbReference>
<feature type="compositionally biased region" description="Low complexity" evidence="1">
    <location>
        <begin position="45"/>
        <end position="58"/>
    </location>
</feature>
<dbReference type="GO" id="GO:0016746">
    <property type="term" value="F:acyltransferase activity"/>
    <property type="evidence" value="ECO:0007669"/>
    <property type="project" value="InterPro"/>
</dbReference>
<keyword evidence="4" id="KW-1185">Reference proteome</keyword>
<dbReference type="InterPro" id="IPR000719">
    <property type="entry name" value="Prot_kinase_dom"/>
</dbReference>
<dbReference type="Pfam" id="PF00109">
    <property type="entry name" value="ketoacyl-synt"/>
    <property type="match status" value="1"/>
</dbReference>
<evidence type="ECO:0000313" key="4">
    <source>
        <dbReference type="Proteomes" id="UP000554235"/>
    </source>
</evidence>
<dbReference type="PROSITE" id="PS50011">
    <property type="entry name" value="PROTEIN_KINASE_DOM"/>
    <property type="match status" value="1"/>
</dbReference>
<dbReference type="Gene3D" id="3.40.47.10">
    <property type="match status" value="1"/>
</dbReference>
<sequence>MANATRRNNAQRPDGPDLFEKWSLEQGFYPEASIDDVPLLVGNESSAHSTPTSTSPDSECQTGSSLEHDNLQLAQSLRSAMVSAQGLDNDQSRFFLPSSKLEEIITSDAISRYLPARELHTHPADIARCFRRIFSILVLIGQPQYLVDFITENVDDDCLPFRISDHGSSANADVVSESQPEKACTAFSNLDGDAKLSFRKWQWSFITPSLFDPDGETDVIPFQEFHENTILPFTRAERFTSGGFGTIYRVKLERHIKRGLLAKRLLNERLDREFTRKISRPRHYAVKRLHSRDRQSFCQELSALKLLNREAHPNIVRLLSAYRLGEESNLLFDWADADLGMFWRLNPQPKPNAANARWLCNQMKGIADALSVIHGFYNREGDGQISRRWYGYHGDLKPANILVFSEPTGAEAGGLERFVWKIADFGHTSIGTDSTRFAGQNGTKFTPVYRAPEMDLEPGMISSSADIWSLGCVLAEAISWWCTGTSGLSRLISCRTDTVADYWNDDAFFELIPNHSGGRGARLKPDVEDWIVGLRGHRHMSYLTNDIVELIMREMLVVETADSVHKRSSSRDIYSALDKMTELLKEERLEPEPMARLLAQRSSPSSGNETPVTEYSDTPTSGACPIAIVGMSCRFPGAGDVSSFWEMLAKNESGVRASNDSPVRFRLDDPACPTRFDELPEGGSDALSIYWRLGKDAALSLGLYSRPACVCTLEDNEECFYGSIDDDQCPWHEHMLKMVHSKPPHEHGGKRKRPGSDTTGSEDVIERFKRVSGLTPTGKELKSGKKFACPFYKAGFPKSQLKRSCWGPGSTEIHRMREHIQRCHTPDNFRNPLVCGRCLEGFKSNELLVQHQREEPQCLIKAPEIIHGKITLEQAVNLRSAKKKSDMSDEDRWYEWYRIIFPSHELPSSPYYEDLTVSSMDTLSTQSSTGMSEYKEYLRRPLDQDKQQALEYDLERTWASSARISF</sequence>
<dbReference type="SMART" id="SM00220">
    <property type="entry name" value="S_TKc"/>
    <property type="match status" value="1"/>
</dbReference>
<dbReference type="InterPro" id="IPR016039">
    <property type="entry name" value="Thiolase-like"/>
</dbReference>
<dbReference type="PANTHER" id="PTHR24359:SF37">
    <property type="entry name" value="PROTEIN KINASE DOMAIN-CONTAINING PROTEIN"/>
    <property type="match status" value="1"/>
</dbReference>
<protein>
    <submittedName>
        <fullName evidence="3">Serine threonine kinase</fullName>
    </submittedName>
</protein>
<evidence type="ECO:0000259" key="2">
    <source>
        <dbReference type="PROSITE" id="PS50011"/>
    </source>
</evidence>
<dbReference type="AlphaFoldDB" id="A0A8H4LP02"/>
<feature type="domain" description="Protein kinase" evidence="2">
    <location>
        <begin position="233"/>
        <end position="584"/>
    </location>
</feature>
<feature type="compositionally biased region" description="Polar residues" evidence="1">
    <location>
        <begin position="600"/>
        <end position="618"/>
    </location>
</feature>
<evidence type="ECO:0000256" key="1">
    <source>
        <dbReference type="SAM" id="MobiDB-lite"/>
    </source>
</evidence>
<feature type="compositionally biased region" description="Basic residues" evidence="1">
    <location>
        <begin position="741"/>
        <end position="753"/>
    </location>
</feature>
<dbReference type="SUPFAM" id="SSF56112">
    <property type="entry name" value="Protein kinase-like (PK-like)"/>
    <property type="match status" value="1"/>
</dbReference>
<name>A0A8H4LP02_9HYPO</name>
<feature type="region of interest" description="Disordered" evidence="1">
    <location>
        <begin position="39"/>
        <end position="64"/>
    </location>
</feature>
<dbReference type="GO" id="GO:0004674">
    <property type="term" value="F:protein serine/threonine kinase activity"/>
    <property type="evidence" value="ECO:0007669"/>
    <property type="project" value="TreeGrafter"/>
</dbReference>
<gene>
    <name evidence="3" type="ORF">FALBO_177</name>
</gene>
<feature type="region of interest" description="Disordered" evidence="1">
    <location>
        <begin position="599"/>
        <end position="618"/>
    </location>
</feature>
<keyword evidence="3" id="KW-0418">Kinase</keyword>
<dbReference type="InterPro" id="IPR014030">
    <property type="entry name" value="Ketoacyl_synth_N"/>
</dbReference>
<organism evidence="3 4">
    <name type="scientific">Fusarium albosuccineum</name>
    <dbReference type="NCBI Taxonomy" id="1237068"/>
    <lineage>
        <taxon>Eukaryota</taxon>
        <taxon>Fungi</taxon>
        <taxon>Dikarya</taxon>
        <taxon>Ascomycota</taxon>
        <taxon>Pezizomycotina</taxon>
        <taxon>Sordariomycetes</taxon>
        <taxon>Hypocreomycetidae</taxon>
        <taxon>Hypocreales</taxon>
        <taxon>Nectriaceae</taxon>
        <taxon>Fusarium</taxon>
        <taxon>Fusarium decemcellulare species complex</taxon>
    </lineage>
</organism>
<dbReference type="Proteomes" id="UP000554235">
    <property type="component" value="Unassembled WGS sequence"/>
</dbReference>
<accession>A0A8H4LP02</accession>
<dbReference type="GO" id="GO:0005524">
    <property type="term" value="F:ATP binding"/>
    <property type="evidence" value="ECO:0007669"/>
    <property type="project" value="InterPro"/>
</dbReference>
<proteinExistence type="predicted"/>
<feature type="region of interest" description="Disordered" evidence="1">
    <location>
        <begin position="741"/>
        <end position="761"/>
    </location>
</feature>
<dbReference type="Gene3D" id="3.30.200.20">
    <property type="entry name" value="Phosphorylase Kinase, domain 1"/>
    <property type="match status" value="1"/>
</dbReference>
<reference evidence="3 4" key="1">
    <citation type="submission" date="2020-01" db="EMBL/GenBank/DDBJ databases">
        <title>Identification and distribution of gene clusters putatively required for synthesis of sphingolipid metabolism inhibitors in phylogenetically diverse species of the filamentous fungus Fusarium.</title>
        <authorList>
            <person name="Kim H.-S."/>
            <person name="Busman M."/>
            <person name="Brown D.W."/>
            <person name="Divon H."/>
            <person name="Uhlig S."/>
            <person name="Proctor R.H."/>
        </authorList>
    </citation>
    <scope>NUCLEOTIDE SEQUENCE [LARGE SCALE GENOMIC DNA]</scope>
    <source>
        <strain evidence="3 4">NRRL 20459</strain>
    </source>
</reference>
<dbReference type="Gene3D" id="1.10.510.10">
    <property type="entry name" value="Transferase(Phosphotransferase) domain 1"/>
    <property type="match status" value="1"/>
</dbReference>
<dbReference type="CDD" id="cd00180">
    <property type="entry name" value="PKc"/>
    <property type="match status" value="1"/>
</dbReference>
<dbReference type="EMBL" id="JAADYS010000017">
    <property type="protein sequence ID" value="KAF4472962.1"/>
    <property type="molecule type" value="Genomic_DNA"/>
</dbReference>
<dbReference type="SUPFAM" id="SSF53901">
    <property type="entry name" value="Thiolase-like"/>
    <property type="match status" value="1"/>
</dbReference>
<keyword evidence="3" id="KW-0808">Transferase</keyword>
<dbReference type="InterPro" id="IPR011009">
    <property type="entry name" value="Kinase-like_dom_sf"/>
</dbReference>